<dbReference type="Pfam" id="PF00675">
    <property type="entry name" value="Peptidase_M16"/>
    <property type="match status" value="1"/>
</dbReference>
<sequence length="535" mass="59112">MYRKVFNLSNRHAIRQISTTSSTLRQSVPLAGVDLTKIPLTEPIPGLESVAPVARKKAKKFDTKLTVLPTGLTIASEGALARQCTIGVAINSGPRYEANYPLGVSHFIEKSAFSHTRNFDAARIQQVTEEQNALLDCQSTKDTFLYASSCSSDGFDEILNVIGEAVLKPVFDQESVNLAADIIQFENQNLARNPECEPLLIDWIHTAAFQGNTLGFSRYCNPANIPKITAQHLYSFVSQYHDPSRIVVAAVGIDHDALVATAQRCFDPAQTSWALDPSLCLPKMPELDNSVAQYTGGEHRVVRDLSKMALGPREFPNLAHFVLGFESVGIQHPDFVPFCVLNTLMGGGGSFSAGGPGKGMFTRLYVDVLHHYHWMYNATAYNHSYTDSGVFSIRASGTPGQFNFMVKIVLNEFFRLVKGVRPDELARAKIQLKSQILMNLEMRPVQFEDLARQVLSNGSRIKPEEYAEKIDAVTDADIRRIAERMLSTKPAVVGYGDLKEMPSYEKIDAAVAKRDINEINQVASSGLFSAFNKKL</sequence>
<dbReference type="GO" id="GO:0046872">
    <property type="term" value="F:metal ion binding"/>
    <property type="evidence" value="ECO:0007669"/>
    <property type="project" value="InterPro"/>
</dbReference>
<evidence type="ECO:0000259" key="4">
    <source>
        <dbReference type="Pfam" id="PF05193"/>
    </source>
</evidence>
<comment type="function">
    <text evidence="1">Substrate recognition and binding subunit of the essential mitochondrial processing protease (MPP), which cleaves the mitochondrial sequence off newly imported precursors proteins.</text>
</comment>
<dbReference type="PANTHER" id="PTHR11851:SF49">
    <property type="entry name" value="MITOCHONDRIAL-PROCESSING PEPTIDASE SUBUNIT ALPHA"/>
    <property type="match status" value="1"/>
</dbReference>
<dbReference type="PANTHER" id="PTHR11851">
    <property type="entry name" value="METALLOPROTEASE"/>
    <property type="match status" value="1"/>
</dbReference>
<dbReference type="Proteomes" id="UP000492821">
    <property type="component" value="Unassembled WGS sequence"/>
</dbReference>
<evidence type="ECO:0000259" key="3">
    <source>
        <dbReference type="Pfam" id="PF00675"/>
    </source>
</evidence>
<dbReference type="InterPro" id="IPR011249">
    <property type="entry name" value="Metalloenz_LuxS/M16"/>
</dbReference>
<keyword evidence="5" id="KW-1185">Reference proteome</keyword>
<feature type="domain" description="Peptidase M16 N-terminal" evidence="3">
    <location>
        <begin position="75"/>
        <end position="220"/>
    </location>
</feature>
<evidence type="ECO:0000313" key="6">
    <source>
        <dbReference type="WBParaSite" id="Pan_g19874.t1"/>
    </source>
</evidence>
<dbReference type="WBParaSite" id="Pan_g19874.t1">
    <property type="protein sequence ID" value="Pan_g19874.t1"/>
    <property type="gene ID" value="Pan_g19874"/>
</dbReference>
<dbReference type="GO" id="GO:0005739">
    <property type="term" value="C:mitochondrion"/>
    <property type="evidence" value="ECO:0007669"/>
    <property type="project" value="TreeGrafter"/>
</dbReference>
<feature type="domain" description="Peptidase M16 C-terminal" evidence="4">
    <location>
        <begin position="227"/>
        <end position="432"/>
    </location>
</feature>
<dbReference type="Gene3D" id="3.30.830.10">
    <property type="entry name" value="Metalloenzyme, LuxS/M16 peptidase-like"/>
    <property type="match status" value="2"/>
</dbReference>
<dbReference type="InterPro" id="IPR007863">
    <property type="entry name" value="Peptidase_M16_C"/>
</dbReference>
<organism evidence="5 6">
    <name type="scientific">Panagrellus redivivus</name>
    <name type="common">Microworm</name>
    <dbReference type="NCBI Taxonomy" id="6233"/>
    <lineage>
        <taxon>Eukaryota</taxon>
        <taxon>Metazoa</taxon>
        <taxon>Ecdysozoa</taxon>
        <taxon>Nematoda</taxon>
        <taxon>Chromadorea</taxon>
        <taxon>Rhabditida</taxon>
        <taxon>Tylenchina</taxon>
        <taxon>Panagrolaimomorpha</taxon>
        <taxon>Panagrolaimoidea</taxon>
        <taxon>Panagrolaimidae</taxon>
        <taxon>Panagrellus</taxon>
    </lineage>
</organism>
<comment type="similarity">
    <text evidence="2">Belongs to the peptidase M16 family.</text>
</comment>
<protein>
    <submittedName>
        <fullName evidence="6">Mitochondrial-processing peptidase subunit alpha</fullName>
    </submittedName>
</protein>
<dbReference type="Pfam" id="PF05193">
    <property type="entry name" value="Peptidase_M16_C"/>
    <property type="match status" value="1"/>
</dbReference>
<dbReference type="InterPro" id="IPR050361">
    <property type="entry name" value="MPP/UQCRC_Complex"/>
</dbReference>
<evidence type="ECO:0000313" key="5">
    <source>
        <dbReference type="Proteomes" id="UP000492821"/>
    </source>
</evidence>
<dbReference type="InterPro" id="IPR011765">
    <property type="entry name" value="Pept_M16_N"/>
</dbReference>
<dbReference type="GO" id="GO:0006627">
    <property type="term" value="P:protein processing involved in protein targeting to mitochondrion"/>
    <property type="evidence" value="ECO:0007669"/>
    <property type="project" value="TreeGrafter"/>
</dbReference>
<dbReference type="AlphaFoldDB" id="A0A7E4VEN8"/>
<accession>A0A7E4VEN8</accession>
<reference evidence="6" key="2">
    <citation type="submission" date="2020-10" db="UniProtKB">
        <authorList>
            <consortium name="WormBaseParasite"/>
        </authorList>
    </citation>
    <scope>IDENTIFICATION</scope>
</reference>
<name>A0A7E4VEN8_PANRE</name>
<evidence type="ECO:0000256" key="1">
    <source>
        <dbReference type="ARBA" id="ARBA00002123"/>
    </source>
</evidence>
<dbReference type="SUPFAM" id="SSF63411">
    <property type="entry name" value="LuxS/MPP-like metallohydrolase"/>
    <property type="match status" value="2"/>
</dbReference>
<reference evidence="5" key="1">
    <citation type="journal article" date="2013" name="Genetics">
        <title>The draft genome and transcriptome of Panagrellus redivivus are shaped by the harsh demands of a free-living lifestyle.</title>
        <authorList>
            <person name="Srinivasan J."/>
            <person name="Dillman A.R."/>
            <person name="Macchietto M.G."/>
            <person name="Heikkinen L."/>
            <person name="Lakso M."/>
            <person name="Fracchia K.M."/>
            <person name="Antoshechkin I."/>
            <person name="Mortazavi A."/>
            <person name="Wong G."/>
            <person name="Sternberg P.W."/>
        </authorList>
    </citation>
    <scope>NUCLEOTIDE SEQUENCE [LARGE SCALE GENOMIC DNA]</scope>
    <source>
        <strain evidence="5">MT8872</strain>
    </source>
</reference>
<proteinExistence type="inferred from homology"/>
<evidence type="ECO:0000256" key="2">
    <source>
        <dbReference type="ARBA" id="ARBA00007261"/>
    </source>
</evidence>